<keyword evidence="9 15" id="KW-0808">Transferase</keyword>
<dbReference type="InterPro" id="IPR029026">
    <property type="entry name" value="tRNA_m1G_MTases_N"/>
</dbReference>
<dbReference type="Gene3D" id="3.40.1280.10">
    <property type="match status" value="1"/>
</dbReference>
<dbReference type="AlphaFoldDB" id="H5SIU4"/>
<dbReference type="CDD" id="cd18080">
    <property type="entry name" value="TrmD-like"/>
    <property type="match status" value="1"/>
</dbReference>
<evidence type="ECO:0000256" key="7">
    <source>
        <dbReference type="ARBA" id="ARBA00022490"/>
    </source>
</evidence>
<gene>
    <name evidence="15" type="primary">trmD</name>
    <name evidence="19" type="ORF">HGMM_F34F02C17</name>
</gene>
<evidence type="ECO:0000256" key="2">
    <source>
        <dbReference type="ARBA" id="ARBA00004496"/>
    </source>
</evidence>
<dbReference type="InterPro" id="IPR023148">
    <property type="entry name" value="tRNA_m1G_MeTrfase_C_sf"/>
</dbReference>
<dbReference type="NCBIfam" id="NF000648">
    <property type="entry name" value="PRK00026.1"/>
    <property type="match status" value="1"/>
</dbReference>
<feature type="binding site" evidence="15 16">
    <location>
        <begin position="146"/>
        <end position="151"/>
    </location>
    <ligand>
        <name>S-adenosyl-L-methionine</name>
        <dbReference type="ChEBI" id="CHEBI:59789"/>
    </ligand>
</feature>
<sequence>MNLALSRSPIGMRFDILTIFPEMFRGPFDYGIVRRARERGLVEIVVHDLRDFTTDKHRTVDDRPFGGGEGMVFKPEPIFRAVESVLGERFDRERVAIILLTPQGRVFTQAMARQLAERARIVLICGRYEGVDERVAEHLATHEISIGDYVLAGGEIPAMVIVEAIVRLLPGALGCAESARRESFAEGGILDYPQYTRPADFRGLRVPDVLLSGHHAEIARWRRRMALAKTLRNRPDLLEKAALSDEDRRLLEELKRALPKAGENR</sequence>
<feature type="binding site" evidence="15 16">
    <location>
        <position position="126"/>
    </location>
    <ligand>
        <name>S-adenosyl-L-methionine</name>
        <dbReference type="ChEBI" id="CHEBI:59789"/>
    </ligand>
</feature>
<evidence type="ECO:0000256" key="17">
    <source>
        <dbReference type="RuleBase" id="RU003464"/>
    </source>
</evidence>
<reference evidence="19" key="1">
    <citation type="journal article" date="2005" name="Environ. Microbiol.">
        <title>Genetic and functional properties of uncultivated thermophilic crenarchaeotes from a subsurface gold mine as revealed by analysis of genome fragments.</title>
        <authorList>
            <person name="Nunoura T."/>
            <person name="Hirayama H."/>
            <person name="Takami H."/>
            <person name="Oida H."/>
            <person name="Nishi S."/>
            <person name="Shimamura S."/>
            <person name="Suzuki Y."/>
            <person name="Inagaki F."/>
            <person name="Takai K."/>
            <person name="Nealson K.H."/>
            <person name="Horikoshi K."/>
        </authorList>
    </citation>
    <scope>NUCLEOTIDE SEQUENCE</scope>
</reference>
<evidence type="ECO:0000256" key="14">
    <source>
        <dbReference type="ARBA" id="ARBA00047783"/>
    </source>
</evidence>
<name>H5SIU4_9BACT</name>
<dbReference type="GO" id="GO:0005829">
    <property type="term" value="C:cytosol"/>
    <property type="evidence" value="ECO:0007669"/>
    <property type="project" value="TreeGrafter"/>
</dbReference>
<dbReference type="FunFam" id="3.40.1280.10:FF:000001">
    <property type="entry name" value="tRNA (guanine-N(1)-)-methyltransferase"/>
    <property type="match status" value="1"/>
</dbReference>
<evidence type="ECO:0000256" key="4">
    <source>
        <dbReference type="ARBA" id="ARBA00011738"/>
    </source>
</evidence>
<dbReference type="Pfam" id="PF01746">
    <property type="entry name" value="tRNA_m1G_MT"/>
    <property type="match status" value="1"/>
</dbReference>
<evidence type="ECO:0000256" key="9">
    <source>
        <dbReference type="ARBA" id="ARBA00022679"/>
    </source>
</evidence>
<accession>H5SIU4</accession>
<dbReference type="GO" id="GO:0002939">
    <property type="term" value="P:tRNA N1-guanine methylation"/>
    <property type="evidence" value="ECO:0007669"/>
    <property type="project" value="TreeGrafter"/>
</dbReference>
<comment type="similarity">
    <text evidence="3 15 17">Belongs to the RNA methyltransferase TrmD family.</text>
</comment>
<dbReference type="InterPro" id="IPR029028">
    <property type="entry name" value="Alpha/beta_knot_MTases"/>
</dbReference>
<dbReference type="GO" id="GO:0052906">
    <property type="term" value="F:tRNA (guanine(37)-N1)-methyltransferase activity"/>
    <property type="evidence" value="ECO:0007669"/>
    <property type="project" value="UniProtKB-UniRule"/>
</dbReference>
<dbReference type="EMBL" id="AP011737">
    <property type="protein sequence ID" value="BAL56080.1"/>
    <property type="molecule type" value="Genomic_DNA"/>
</dbReference>
<feature type="domain" description="tRNA methyltransferase TRMD/TRM10-type" evidence="18">
    <location>
        <begin position="12"/>
        <end position="240"/>
    </location>
</feature>
<organism evidence="19">
    <name type="scientific">uncultured Acidobacteriota bacterium</name>
    <dbReference type="NCBI Taxonomy" id="171953"/>
    <lineage>
        <taxon>Bacteria</taxon>
        <taxon>Pseudomonadati</taxon>
        <taxon>Acidobacteriota</taxon>
        <taxon>environmental samples</taxon>
    </lineage>
</organism>
<dbReference type="HAMAP" id="MF_00605">
    <property type="entry name" value="TrmD"/>
    <property type="match status" value="1"/>
</dbReference>
<keyword evidence="7 15" id="KW-0963">Cytoplasm</keyword>
<evidence type="ECO:0000256" key="16">
    <source>
        <dbReference type="PIRSR" id="PIRSR000386-1"/>
    </source>
</evidence>
<evidence type="ECO:0000256" key="6">
    <source>
        <dbReference type="ARBA" id="ARBA00014679"/>
    </source>
</evidence>
<comment type="subcellular location">
    <subcellularLocation>
        <location evidence="2 15 17">Cytoplasm</location>
    </subcellularLocation>
</comment>
<evidence type="ECO:0000256" key="13">
    <source>
        <dbReference type="ARBA" id="ARBA00033392"/>
    </source>
</evidence>
<evidence type="ECO:0000256" key="8">
    <source>
        <dbReference type="ARBA" id="ARBA00022603"/>
    </source>
</evidence>
<comment type="function">
    <text evidence="1 15 17">Specifically methylates guanosine-37 in various tRNAs.</text>
</comment>
<comment type="catalytic activity">
    <reaction evidence="14 15 17">
        <text>guanosine(37) in tRNA + S-adenosyl-L-methionine = N(1)-methylguanosine(37) in tRNA + S-adenosyl-L-homocysteine + H(+)</text>
        <dbReference type="Rhea" id="RHEA:36899"/>
        <dbReference type="Rhea" id="RHEA-COMP:10145"/>
        <dbReference type="Rhea" id="RHEA-COMP:10147"/>
        <dbReference type="ChEBI" id="CHEBI:15378"/>
        <dbReference type="ChEBI" id="CHEBI:57856"/>
        <dbReference type="ChEBI" id="CHEBI:59789"/>
        <dbReference type="ChEBI" id="CHEBI:73542"/>
        <dbReference type="ChEBI" id="CHEBI:74269"/>
        <dbReference type="EC" id="2.1.1.228"/>
    </reaction>
</comment>
<comment type="subunit">
    <text evidence="4 15 17">Homodimer.</text>
</comment>
<keyword evidence="11 15" id="KW-0819">tRNA processing</keyword>
<keyword evidence="8 15" id="KW-0489">Methyltransferase</keyword>
<evidence type="ECO:0000256" key="11">
    <source>
        <dbReference type="ARBA" id="ARBA00022694"/>
    </source>
</evidence>
<dbReference type="InterPro" id="IPR002649">
    <property type="entry name" value="tRNA_m1G_MeTrfase_TrmD"/>
</dbReference>
<dbReference type="Gene3D" id="1.10.1270.20">
    <property type="entry name" value="tRNA(m1g37)methyltransferase, domain 2"/>
    <property type="match status" value="1"/>
</dbReference>
<keyword evidence="10 15" id="KW-0949">S-adenosyl-L-methionine</keyword>
<evidence type="ECO:0000256" key="1">
    <source>
        <dbReference type="ARBA" id="ARBA00002634"/>
    </source>
</evidence>
<protein>
    <recommendedName>
        <fullName evidence="6 15">tRNA (guanine-N(1)-)-methyltransferase</fullName>
        <ecNumber evidence="5 15">2.1.1.228</ecNumber>
    </recommendedName>
    <alternativeName>
        <fullName evidence="12 15">M1G-methyltransferase</fullName>
    </alternativeName>
    <alternativeName>
        <fullName evidence="13 15">tRNA [GM37] methyltransferase</fullName>
    </alternativeName>
</protein>
<dbReference type="InterPro" id="IPR016009">
    <property type="entry name" value="tRNA_MeTrfase_TRMD/TRM10"/>
</dbReference>
<evidence type="ECO:0000256" key="12">
    <source>
        <dbReference type="ARBA" id="ARBA00029736"/>
    </source>
</evidence>
<dbReference type="FunFam" id="1.10.1270.20:FF:000001">
    <property type="entry name" value="tRNA (guanine-N(1)-)-methyltransferase"/>
    <property type="match status" value="1"/>
</dbReference>
<dbReference type="PANTHER" id="PTHR46417">
    <property type="entry name" value="TRNA (GUANINE-N(1)-)-METHYLTRANSFERASE"/>
    <property type="match status" value="1"/>
</dbReference>
<evidence type="ECO:0000256" key="5">
    <source>
        <dbReference type="ARBA" id="ARBA00012807"/>
    </source>
</evidence>
<evidence type="ECO:0000256" key="10">
    <source>
        <dbReference type="ARBA" id="ARBA00022691"/>
    </source>
</evidence>
<dbReference type="NCBIfam" id="TIGR00088">
    <property type="entry name" value="trmD"/>
    <property type="match status" value="1"/>
</dbReference>
<dbReference type="SUPFAM" id="SSF75217">
    <property type="entry name" value="alpha/beta knot"/>
    <property type="match status" value="1"/>
</dbReference>
<dbReference type="PIRSF" id="PIRSF000386">
    <property type="entry name" value="tRNA_mtase"/>
    <property type="match status" value="1"/>
</dbReference>
<dbReference type="EC" id="2.1.1.228" evidence="5 15"/>
<dbReference type="PANTHER" id="PTHR46417:SF1">
    <property type="entry name" value="TRNA (GUANINE-N(1)-)-METHYLTRANSFERASE"/>
    <property type="match status" value="1"/>
</dbReference>
<reference evidence="19" key="2">
    <citation type="journal article" date="2012" name="PLoS ONE">
        <title>A Deeply Branching Thermophilic Bacterium with an Ancient Acetyl-CoA Pathway Dominates a Subsurface Ecosystem.</title>
        <authorList>
            <person name="Takami H."/>
            <person name="Noguchi H."/>
            <person name="Takaki Y."/>
            <person name="Uchiyama I."/>
            <person name="Toyoda A."/>
            <person name="Nishi S."/>
            <person name="Chee G.-J."/>
            <person name="Arai W."/>
            <person name="Nunoura T."/>
            <person name="Itoh T."/>
            <person name="Hattori M."/>
            <person name="Takai K."/>
        </authorList>
    </citation>
    <scope>NUCLEOTIDE SEQUENCE</scope>
</reference>
<evidence type="ECO:0000256" key="3">
    <source>
        <dbReference type="ARBA" id="ARBA00007630"/>
    </source>
</evidence>
<evidence type="ECO:0000259" key="18">
    <source>
        <dbReference type="Pfam" id="PF01746"/>
    </source>
</evidence>
<evidence type="ECO:0000313" key="19">
    <source>
        <dbReference type="EMBL" id="BAL56080.1"/>
    </source>
</evidence>
<evidence type="ECO:0000256" key="15">
    <source>
        <dbReference type="HAMAP-Rule" id="MF_00605"/>
    </source>
</evidence>
<proteinExistence type="inferred from homology"/>